<dbReference type="CDD" id="cd14737">
    <property type="entry name" value="PAAR_1"/>
    <property type="match status" value="1"/>
</dbReference>
<dbReference type="Gene3D" id="2.60.200.60">
    <property type="match status" value="1"/>
</dbReference>
<organism evidence="2 3">
    <name type="scientific">Candidatus Methylumidiphilus alinenensis</name>
    <dbReference type="NCBI Taxonomy" id="2202197"/>
    <lineage>
        <taxon>Bacteria</taxon>
        <taxon>Pseudomonadati</taxon>
        <taxon>Pseudomonadota</taxon>
        <taxon>Gammaproteobacteria</taxon>
        <taxon>Methylococcales</taxon>
        <taxon>Candidatus Methylumidiphilus</taxon>
    </lineage>
</organism>
<evidence type="ECO:0000256" key="1">
    <source>
        <dbReference type="SAM" id="MobiDB-lite"/>
    </source>
</evidence>
<accession>A0A2W4RAM8</accession>
<dbReference type="AlphaFoldDB" id="A0A2W4RAM8"/>
<evidence type="ECO:0008006" key="4">
    <source>
        <dbReference type="Google" id="ProtNLM"/>
    </source>
</evidence>
<sequence>MPKASRKSDLGSAHGCFPPSPSIEGSGDVIINGMPALRVGDGFIAHGCGQCPPHGRKAAQGSASVNINGKAAVRVGDAIDCGGSLQTGSGNVFIGDLSWSGAASLPARPKIKLYLTQTPGNQNNPYTYEPYKLY</sequence>
<feature type="non-terminal residue" evidence="2">
    <location>
        <position position="134"/>
    </location>
</feature>
<feature type="region of interest" description="Disordered" evidence="1">
    <location>
        <begin position="1"/>
        <end position="21"/>
    </location>
</feature>
<dbReference type="InterPro" id="IPR008727">
    <property type="entry name" value="PAAR_motif"/>
</dbReference>
<comment type="caution">
    <text evidence="2">The sequence shown here is derived from an EMBL/GenBank/DDBJ whole genome shotgun (WGS) entry which is preliminary data.</text>
</comment>
<gene>
    <name evidence="2" type="ORF">DM484_11945</name>
</gene>
<dbReference type="EMBL" id="QJPH01000309">
    <property type="protein sequence ID" value="PZN79029.1"/>
    <property type="molecule type" value="Genomic_DNA"/>
</dbReference>
<evidence type="ECO:0000313" key="2">
    <source>
        <dbReference type="EMBL" id="PZN79029.1"/>
    </source>
</evidence>
<reference evidence="2 3" key="1">
    <citation type="journal article" date="2018" name="Aquat. Microb. Ecol.">
        <title>Gammaproteobacterial methanotrophs dominate.</title>
        <authorList>
            <person name="Rissanen A.J."/>
            <person name="Saarenheimo J."/>
            <person name="Tiirola M."/>
            <person name="Peura S."/>
            <person name="Aalto S.L."/>
            <person name="Karvinen A."/>
            <person name="Nykanen H."/>
        </authorList>
    </citation>
    <scope>NUCLEOTIDE SEQUENCE [LARGE SCALE GENOMIC DNA]</scope>
    <source>
        <strain evidence="2">AMbin10</strain>
    </source>
</reference>
<name>A0A2W4RAM8_9GAMM</name>
<protein>
    <recommendedName>
        <fullName evidence="4">PAAR domain-containing protein</fullName>
    </recommendedName>
</protein>
<proteinExistence type="predicted"/>
<dbReference type="Pfam" id="PF05488">
    <property type="entry name" value="PAAR_motif"/>
    <property type="match status" value="1"/>
</dbReference>
<dbReference type="Proteomes" id="UP000249396">
    <property type="component" value="Unassembled WGS sequence"/>
</dbReference>
<evidence type="ECO:0000313" key="3">
    <source>
        <dbReference type="Proteomes" id="UP000249396"/>
    </source>
</evidence>